<organism evidence="9">
    <name type="scientific">Naegleria gruberi</name>
    <name type="common">Amoeba</name>
    <dbReference type="NCBI Taxonomy" id="5762"/>
    <lineage>
        <taxon>Eukaryota</taxon>
        <taxon>Discoba</taxon>
        <taxon>Heterolobosea</taxon>
        <taxon>Tetramitia</taxon>
        <taxon>Eutetramitia</taxon>
        <taxon>Vahlkampfiidae</taxon>
        <taxon>Naegleria</taxon>
    </lineage>
</organism>
<dbReference type="Gene3D" id="1.20.1250.20">
    <property type="entry name" value="MFS general substrate transporter like domains"/>
    <property type="match status" value="1"/>
</dbReference>
<dbReference type="GeneID" id="8861441"/>
<feature type="transmembrane region" description="Helical" evidence="7">
    <location>
        <begin position="386"/>
        <end position="411"/>
    </location>
</feature>
<keyword evidence="9" id="KW-1185">Reference proteome</keyword>
<dbReference type="PANTHER" id="PTHR10981:SF0">
    <property type="entry name" value="BATTENIN"/>
    <property type="match status" value="1"/>
</dbReference>
<dbReference type="InParanoid" id="D2V7G5"/>
<feature type="transmembrane region" description="Helical" evidence="7">
    <location>
        <begin position="92"/>
        <end position="113"/>
    </location>
</feature>
<evidence type="ECO:0000256" key="5">
    <source>
        <dbReference type="ARBA" id="ARBA00022989"/>
    </source>
</evidence>
<name>D2V7G5_NAEGR</name>
<dbReference type="OrthoDB" id="5965864at2759"/>
<dbReference type="Proteomes" id="UP000006671">
    <property type="component" value="Unassembled WGS sequence"/>
</dbReference>
<evidence type="ECO:0000313" key="9">
    <source>
        <dbReference type="Proteomes" id="UP000006671"/>
    </source>
</evidence>
<dbReference type="GO" id="GO:0051453">
    <property type="term" value="P:regulation of intracellular pH"/>
    <property type="evidence" value="ECO:0007669"/>
    <property type="project" value="TreeGrafter"/>
</dbReference>
<keyword evidence="3" id="KW-0813">Transport</keyword>
<feature type="transmembrane region" description="Helical" evidence="7">
    <location>
        <begin position="246"/>
        <end position="266"/>
    </location>
</feature>
<dbReference type="Pfam" id="PF02487">
    <property type="entry name" value="CLN3"/>
    <property type="match status" value="2"/>
</dbReference>
<proteinExistence type="inferred from homology"/>
<keyword evidence="4 7" id="KW-0812">Transmembrane</keyword>
<feature type="transmembrane region" description="Helical" evidence="7">
    <location>
        <begin position="175"/>
        <end position="195"/>
    </location>
</feature>
<protein>
    <submittedName>
        <fullName evidence="8">Predicted protein</fullName>
    </submittedName>
</protein>
<comment type="subcellular location">
    <subcellularLocation>
        <location evidence="1">Endomembrane system</location>
        <topology evidence="1">Multi-pass membrane protein</topology>
    </subcellularLocation>
</comment>
<dbReference type="EMBL" id="GG738855">
    <property type="protein sequence ID" value="EFC47374.1"/>
    <property type="molecule type" value="Genomic_DNA"/>
</dbReference>
<sequence>MEENPIKFNNNSYGAIYGDKQLLDQHHDEEQQQHFNHSKLRLLNDDAEEQQQQQQIFIEKISTVNSQDGDKLVDAADEGGKKKKEGAKTRDLIAFFICGLLNNYSYVIMLSAAEDLIHGQSGIVLLADILPTLFLKALAPFFMHAIPYNIRVGLAVLLALASFQMVAWFDNIYLKLVGVVLASLSSGGGEITFLAMSSYYHKNTISAWSSGTGGAGIFGALSYLALKGWLNLSPSISLSIITPLPLLMLLATFLIMSGSHYAAGFCSRGRGMVKESSTPTNPLTMKEKIKLVLPLALKYMLPLTTVYFAEYAINQGVSPNLTFRKELIPKKDDYVYYQFLYQTGVFISRSSVNIFPIKRLWVPAVLQCCLFIFLFLDAYFRFVPVIFFTFCFILFEGFLGGATYVNTYYCISTEVPVREREFSMSVVSVSDAIGISLAGLVSVFLQPWLFANQSKRL</sequence>
<evidence type="ECO:0000313" key="8">
    <source>
        <dbReference type="EMBL" id="EFC47374.1"/>
    </source>
</evidence>
<comment type="similarity">
    <text evidence="2 7">Belongs to the battenin family.</text>
</comment>
<dbReference type="OMA" id="WLCNWQV"/>
<dbReference type="GO" id="GO:0005773">
    <property type="term" value="C:vacuole"/>
    <property type="evidence" value="ECO:0007669"/>
    <property type="project" value="UniProtKB-ARBA"/>
</dbReference>
<dbReference type="PIRSF" id="PIRSF015974">
    <property type="entry name" value="CLN3_BTN1"/>
    <property type="match status" value="1"/>
</dbReference>
<dbReference type="InterPro" id="IPR003492">
    <property type="entry name" value="Battenin_disease_Cln3"/>
</dbReference>
<accession>D2V7G5</accession>
<dbReference type="FunCoup" id="D2V7G5">
    <property type="interactions" value="77"/>
</dbReference>
<dbReference type="InterPro" id="IPR036259">
    <property type="entry name" value="MFS_trans_sf"/>
</dbReference>
<dbReference type="GO" id="GO:0012505">
    <property type="term" value="C:endomembrane system"/>
    <property type="evidence" value="ECO:0007669"/>
    <property type="project" value="UniProtKB-SubCell"/>
</dbReference>
<feature type="transmembrane region" description="Helical" evidence="7">
    <location>
        <begin position="150"/>
        <end position="169"/>
    </location>
</feature>
<gene>
    <name evidence="8" type="ORF">NAEGRDRAFT_31765</name>
</gene>
<evidence type="ECO:0000256" key="1">
    <source>
        <dbReference type="ARBA" id="ARBA00004127"/>
    </source>
</evidence>
<dbReference type="RefSeq" id="XP_002680118.1">
    <property type="nucleotide sequence ID" value="XM_002680072.1"/>
</dbReference>
<feature type="transmembrane region" description="Helical" evidence="7">
    <location>
        <begin position="432"/>
        <end position="451"/>
    </location>
</feature>
<keyword evidence="6 7" id="KW-0472">Membrane</keyword>
<dbReference type="KEGG" id="ngr:NAEGRDRAFT_31765"/>
<dbReference type="VEuPathDB" id="AmoebaDB:NAEGRDRAFT_31765"/>
<dbReference type="eggNOG" id="KOG3880">
    <property type="taxonomic scope" value="Eukaryota"/>
</dbReference>
<dbReference type="AlphaFoldDB" id="D2V7G5"/>
<keyword evidence="5 7" id="KW-1133">Transmembrane helix</keyword>
<evidence type="ECO:0000256" key="6">
    <source>
        <dbReference type="ARBA" id="ARBA00023136"/>
    </source>
</evidence>
<dbReference type="GO" id="GO:0016020">
    <property type="term" value="C:membrane"/>
    <property type="evidence" value="ECO:0007669"/>
    <property type="project" value="UniProtKB-UniRule"/>
</dbReference>
<dbReference type="PRINTS" id="PR01315">
    <property type="entry name" value="BATTENIN"/>
</dbReference>
<evidence type="ECO:0000256" key="4">
    <source>
        <dbReference type="ARBA" id="ARBA00022692"/>
    </source>
</evidence>
<dbReference type="InterPro" id="IPR018460">
    <property type="entry name" value="Battenin_disease_Cln3_subgr"/>
</dbReference>
<dbReference type="SUPFAM" id="SSF103473">
    <property type="entry name" value="MFS general substrate transporter"/>
    <property type="match status" value="1"/>
</dbReference>
<feature type="transmembrane region" description="Helical" evidence="7">
    <location>
        <begin position="207"/>
        <end position="226"/>
    </location>
</feature>
<dbReference type="STRING" id="5762.D2V7G5"/>
<evidence type="ECO:0000256" key="3">
    <source>
        <dbReference type="ARBA" id="ARBA00022448"/>
    </source>
</evidence>
<evidence type="ECO:0000256" key="2">
    <source>
        <dbReference type="ARBA" id="ARBA00007467"/>
    </source>
</evidence>
<feature type="transmembrane region" description="Helical" evidence="7">
    <location>
        <begin position="119"/>
        <end position="138"/>
    </location>
</feature>
<evidence type="ECO:0000256" key="7">
    <source>
        <dbReference type="RuleBase" id="RU361113"/>
    </source>
</evidence>
<feature type="transmembrane region" description="Helical" evidence="7">
    <location>
        <begin position="360"/>
        <end position="380"/>
    </location>
</feature>
<dbReference type="PANTHER" id="PTHR10981">
    <property type="entry name" value="BATTENIN"/>
    <property type="match status" value="1"/>
</dbReference>
<reference evidence="8 9" key="1">
    <citation type="journal article" date="2010" name="Cell">
        <title>The genome of Naegleria gruberi illuminates early eukaryotic versatility.</title>
        <authorList>
            <person name="Fritz-Laylin L.K."/>
            <person name="Prochnik S.E."/>
            <person name="Ginger M.L."/>
            <person name="Dacks J.B."/>
            <person name="Carpenter M.L."/>
            <person name="Field M.C."/>
            <person name="Kuo A."/>
            <person name="Paredez A."/>
            <person name="Chapman J."/>
            <person name="Pham J."/>
            <person name="Shu S."/>
            <person name="Neupane R."/>
            <person name="Cipriano M."/>
            <person name="Mancuso J."/>
            <person name="Tu H."/>
            <person name="Salamov A."/>
            <person name="Lindquist E."/>
            <person name="Shapiro H."/>
            <person name="Lucas S."/>
            <person name="Grigoriev I.V."/>
            <person name="Cande W.Z."/>
            <person name="Fulton C."/>
            <person name="Rokhsar D.S."/>
            <person name="Dawson S.C."/>
        </authorList>
    </citation>
    <scope>NUCLEOTIDE SEQUENCE [LARGE SCALE GENOMIC DNA]</scope>
    <source>
        <strain evidence="8 9">NEG-M</strain>
    </source>
</reference>